<proteinExistence type="predicted"/>
<dbReference type="InterPro" id="IPR011989">
    <property type="entry name" value="ARM-like"/>
</dbReference>
<name>A0AAD7HZ74_9AGAR</name>
<dbReference type="SUPFAM" id="SSF48371">
    <property type="entry name" value="ARM repeat"/>
    <property type="match status" value="1"/>
</dbReference>
<reference evidence="1" key="1">
    <citation type="submission" date="2023-03" db="EMBL/GenBank/DDBJ databases">
        <title>Massive genome expansion in bonnet fungi (Mycena s.s.) driven by repeated elements and novel gene families across ecological guilds.</title>
        <authorList>
            <consortium name="Lawrence Berkeley National Laboratory"/>
            <person name="Harder C.B."/>
            <person name="Miyauchi S."/>
            <person name="Viragh M."/>
            <person name="Kuo A."/>
            <person name="Thoen E."/>
            <person name="Andreopoulos B."/>
            <person name="Lu D."/>
            <person name="Skrede I."/>
            <person name="Drula E."/>
            <person name="Henrissat B."/>
            <person name="Morin E."/>
            <person name="Kohler A."/>
            <person name="Barry K."/>
            <person name="LaButti K."/>
            <person name="Morin E."/>
            <person name="Salamov A."/>
            <person name="Lipzen A."/>
            <person name="Mereny Z."/>
            <person name="Hegedus B."/>
            <person name="Baldrian P."/>
            <person name="Stursova M."/>
            <person name="Weitz H."/>
            <person name="Taylor A."/>
            <person name="Grigoriev I.V."/>
            <person name="Nagy L.G."/>
            <person name="Martin F."/>
            <person name="Kauserud H."/>
        </authorList>
    </citation>
    <scope>NUCLEOTIDE SEQUENCE</scope>
    <source>
        <strain evidence="1">CBHHK182m</strain>
    </source>
</reference>
<dbReference type="AlphaFoldDB" id="A0AAD7HZ74"/>
<dbReference type="Proteomes" id="UP001215598">
    <property type="component" value="Unassembled WGS sequence"/>
</dbReference>
<evidence type="ECO:0000313" key="1">
    <source>
        <dbReference type="EMBL" id="KAJ7731499.1"/>
    </source>
</evidence>
<protein>
    <submittedName>
        <fullName evidence="1">Uncharacterized protein</fullName>
    </submittedName>
</protein>
<dbReference type="InterPro" id="IPR016024">
    <property type="entry name" value="ARM-type_fold"/>
</dbReference>
<evidence type="ECO:0000313" key="2">
    <source>
        <dbReference type="Proteomes" id="UP001215598"/>
    </source>
</evidence>
<sequence>MRKAAAKLAPAHPTWKEIVKECITTSDAPARQGVSCSAIKKERRLRAIPGISSVRGGSVTKARVNKASAKEKYNLSGPAHVSQLNRAIIAGVKAGIFDQPCFFEFEFEPPARPFPREESLGNCARILILKHPIGVKGDVLVVLPAVLLQKSALVFIGDGEHEVIRGEGSFDHAGCETSGSLASAIYALSKIAGWPDGAQAALDAGTLDHVTQFLGSPHANVRKWTCNTVGNLSAQRSTIVAVLAIKPCPKLVDLLRKVLNLRASTMQLTFEQRRRS</sequence>
<gene>
    <name evidence="1" type="ORF">B0H16DRAFT_1469059</name>
</gene>
<organism evidence="1 2">
    <name type="scientific">Mycena metata</name>
    <dbReference type="NCBI Taxonomy" id="1033252"/>
    <lineage>
        <taxon>Eukaryota</taxon>
        <taxon>Fungi</taxon>
        <taxon>Dikarya</taxon>
        <taxon>Basidiomycota</taxon>
        <taxon>Agaricomycotina</taxon>
        <taxon>Agaricomycetes</taxon>
        <taxon>Agaricomycetidae</taxon>
        <taxon>Agaricales</taxon>
        <taxon>Marasmiineae</taxon>
        <taxon>Mycenaceae</taxon>
        <taxon>Mycena</taxon>
    </lineage>
</organism>
<comment type="caution">
    <text evidence="1">The sequence shown here is derived from an EMBL/GenBank/DDBJ whole genome shotgun (WGS) entry which is preliminary data.</text>
</comment>
<accession>A0AAD7HZ74</accession>
<keyword evidence="2" id="KW-1185">Reference proteome</keyword>
<dbReference type="Gene3D" id="1.25.10.10">
    <property type="entry name" value="Leucine-rich Repeat Variant"/>
    <property type="match status" value="1"/>
</dbReference>
<dbReference type="EMBL" id="JARKIB010000152">
    <property type="protein sequence ID" value="KAJ7731499.1"/>
    <property type="molecule type" value="Genomic_DNA"/>
</dbReference>